<dbReference type="AlphaFoldDB" id="A0A0A6P6P8"/>
<name>A0A0A6P6P8_9GAMM</name>
<evidence type="ECO:0000313" key="1">
    <source>
        <dbReference type="EMBL" id="KHD06540.1"/>
    </source>
</evidence>
<evidence type="ECO:0000313" key="2">
    <source>
        <dbReference type="Proteomes" id="UP000030428"/>
    </source>
</evidence>
<organism evidence="1 2">
    <name type="scientific">Candidatus Thiomargarita nelsonii</name>
    <dbReference type="NCBI Taxonomy" id="1003181"/>
    <lineage>
        <taxon>Bacteria</taxon>
        <taxon>Pseudomonadati</taxon>
        <taxon>Pseudomonadota</taxon>
        <taxon>Gammaproteobacteria</taxon>
        <taxon>Thiotrichales</taxon>
        <taxon>Thiotrichaceae</taxon>
        <taxon>Thiomargarita</taxon>
    </lineage>
</organism>
<dbReference type="Proteomes" id="UP000030428">
    <property type="component" value="Unassembled WGS sequence"/>
</dbReference>
<comment type="caution">
    <text evidence="1">The sequence shown here is derived from an EMBL/GenBank/DDBJ whole genome shotgun (WGS) entry which is preliminary data.</text>
</comment>
<keyword evidence="2" id="KW-1185">Reference proteome</keyword>
<proteinExistence type="predicted"/>
<protein>
    <submittedName>
        <fullName evidence="1">Uncharacterized protein</fullName>
    </submittedName>
</protein>
<sequence length="359" mass="40398">MKILTPLFLIVLVAYWHSIVYASDDPSLHQYLVSEFFKDKTDKLLEKYQSDGKGTLDVAYLPLMSVVGTPEQPESIAILNEALYAYLTSMAGESASIDLTKQEEHHTIAQILLICDDFLMTQADKIQRIEALIEPVDVIVTGYYLDEDDTLKVKIFVVSTIHKRIEGKGIIFQKDNLICSDSPKRLCKEAYKEMVTTINAVILGESLTDKKVGILPFSKLMSDSVKKKIGKYSDELELSFVNNFKKKGILVSLAEYPKAQEPFTYEEMTAPPFEIDPEDFATPEQILADISQDQAFDTVIFGHFEEVSDALLIIARVYSKSEGKITSVQPVQQIKLKKLEVDRVKTAIEVLAVKIVDLI</sequence>
<accession>A0A0A6P6P8</accession>
<reference evidence="1 2" key="1">
    <citation type="journal article" date="2016" name="Front. Microbiol.">
        <title>Single-Cell (Meta-)Genomics of a Dimorphic Candidatus Thiomargarita nelsonii Reveals Genomic Plasticity.</title>
        <authorList>
            <person name="Flood B.E."/>
            <person name="Fliss P."/>
            <person name="Jones D.S."/>
            <person name="Dick G.J."/>
            <person name="Jain S."/>
            <person name="Kaster A.K."/>
            <person name="Winkel M."/>
            <person name="Mussmann M."/>
            <person name="Bailey J."/>
        </authorList>
    </citation>
    <scope>NUCLEOTIDE SEQUENCE [LARGE SCALE GENOMIC DNA]</scope>
    <source>
        <strain evidence="1">Hydrate Ridge</strain>
    </source>
</reference>
<gene>
    <name evidence="1" type="ORF">PN36_08830</name>
</gene>
<dbReference type="EMBL" id="JSZA02000026">
    <property type="protein sequence ID" value="KHD06540.1"/>
    <property type="molecule type" value="Genomic_DNA"/>
</dbReference>